<name>A0A2H9U7Q3_9GAMM</name>
<proteinExistence type="predicted"/>
<reference evidence="2 3" key="1">
    <citation type="submission" date="2017-11" db="EMBL/GenBank/DDBJ databases">
        <title>Draft genome sequence of environmental isolate Aeromonas cavernicola sp. nov. MDC 2508.</title>
        <authorList>
            <person name="Colston S.M."/>
            <person name="Navarro A."/>
            <person name="Martinez-Murcia A.J."/>
            <person name="Graf J."/>
        </authorList>
    </citation>
    <scope>NUCLEOTIDE SEQUENCE [LARGE SCALE GENOMIC DNA]</scope>
    <source>
        <strain evidence="2 3">MDC 2508</strain>
    </source>
</reference>
<feature type="transmembrane region" description="Helical" evidence="1">
    <location>
        <begin position="34"/>
        <end position="52"/>
    </location>
</feature>
<dbReference type="Proteomes" id="UP000235861">
    <property type="component" value="Unassembled WGS sequence"/>
</dbReference>
<feature type="transmembrane region" description="Helical" evidence="1">
    <location>
        <begin position="90"/>
        <end position="109"/>
    </location>
</feature>
<evidence type="ECO:0000313" key="3">
    <source>
        <dbReference type="Proteomes" id="UP000235861"/>
    </source>
</evidence>
<accession>A0A2H9U7Q3</accession>
<dbReference type="AlphaFoldDB" id="A0A2H9U7Q3"/>
<dbReference type="OrthoDB" id="5593862at2"/>
<keyword evidence="1" id="KW-0472">Membrane</keyword>
<gene>
    <name evidence="2" type="ORF">CUC53_04195</name>
</gene>
<protein>
    <submittedName>
        <fullName evidence="2">Uncharacterized protein</fullName>
    </submittedName>
</protein>
<dbReference type="RefSeq" id="WP_100292986.1">
    <property type="nucleotide sequence ID" value="NZ_PGGC01000037.1"/>
</dbReference>
<sequence length="110" mass="12098">MNPAPLYLLAPFICCLLAMLLYRISPLQAVASGHVRWFLLPAFTLFMLLIVINSGVEPSSRDPVFHWLMPGFGFALSLLPALPKAFVPRLAVHEGAFAALGLMLMSWAMV</sequence>
<keyword evidence="3" id="KW-1185">Reference proteome</keyword>
<keyword evidence="1" id="KW-1133">Transmembrane helix</keyword>
<feature type="transmembrane region" description="Helical" evidence="1">
    <location>
        <begin position="64"/>
        <end position="83"/>
    </location>
</feature>
<keyword evidence="1" id="KW-0812">Transmembrane</keyword>
<comment type="caution">
    <text evidence="2">The sequence shown here is derived from an EMBL/GenBank/DDBJ whole genome shotgun (WGS) entry which is preliminary data.</text>
</comment>
<feature type="transmembrane region" description="Helical" evidence="1">
    <location>
        <begin position="6"/>
        <end position="22"/>
    </location>
</feature>
<dbReference type="EMBL" id="PGGC01000037">
    <property type="protein sequence ID" value="PJG60032.1"/>
    <property type="molecule type" value="Genomic_DNA"/>
</dbReference>
<organism evidence="2 3">
    <name type="scientific">Aeromonas cavernicola</name>
    <dbReference type="NCBI Taxonomy" id="1006623"/>
    <lineage>
        <taxon>Bacteria</taxon>
        <taxon>Pseudomonadati</taxon>
        <taxon>Pseudomonadota</taxon>
        <taxon>Gammaproteobacteria</taxon>
        <taxon>Aeromonadales</taxon>
        <taxon>Aeromonadaceae</taxon>
        <taxon>Aeromonas</taxon>
    </lineage>
</organism>
<evidence type="ECO:0000256" key="1">
    <source>
        <dbReference type="SAM" id="Phobius"/>
    </source>
</evidence>
<evidence type="ECO:0000313" key="2">
    <source>
        <dbReference type="EMBL" id="PJG60032.1"/>
    </source>
</evidence>